<evidence type="ECO:0000313" key="1">
    <source>
        <dbReference type="EMBL" id="JAG07016.1"/>
    </source>
</evidence>
<keyword evidence="1" id="KW-0347">Helicase</keyword>
<organism evidence="1">
    <name type="scientific">Lygus hesperus</name>
    <name type="common">Western plant bug</name>
    <dbReference type="NCBI Taxonomy" id="30085"/>
    <lineage>
        <taxon>Eukaryota</taxon>
        <taxon>Metazoa</taxon>
        <taxon>Ecdysozoa</taxon>
        <taxon>Arthropoda</taxon>
        <taxon>Hexapoda</taxon>
        <taxon>Insecta</taxon>
        <taxon>Pterygota</taxon>
        <taxon>Neoptera</taxon>
        <taxon>Paraneoptera</taxon>
        <taxon>Hemiptera</taxon>
        <taxon>Heteroptera</taxon>
        <taxon>Panheteroptera</taxon>
        <taxon>Cimicomorpha</taxon>
        <taxon>Miridae</taxon>
        <taxon>Mirini</taxon>
        <taxon>Lygus</taxon>
    </lineage>
</organism>
<protein>
    <submittedName>
        <fullName evidence="1">ATP-dependent helicase/deoxyribonuclease subunit B</fullName>
    </submittedName>
</protein>
<sequence>LLLLLLLLVLVLMVMVLLLLALHPPWMCQHPHLLLLPMTFPLISLSHLSGSKSHSSHHSPLTAHPVHSLTPLRHLLHPSTALSLVRLQKCLHTRHLAHWCDLHTRVLLLTQPTQSSHLHRLLYPVRFSVLSEPCVTVLQECLYGFYLTVWLTPSDVRLLRPLIHCLFTFLLQHHRFLIVLVWLHRLLLADPVHAFVSCEVQSAEHHDLVSYCLFLLVLRYLLLLLHSAASSFSSSFLVSYLAPVSLCLCVTALASLAHLVSSLPHSSSATRCHLLLSRLLPSLSFLPTLHPHSIFHCCLFFTILRISSSVAVFFVLWPHHHLFVHFVPSSCRLSCTFILQSSISTSLPTLTSSPHSLSEFLLPHLNLLPRHLLCRGVDLQQ</sequence>
<dbReference type="EMBL" id="GBHO01036588">
    <property type="protein sequence ID" value="JAG07016.1"/>
    <property type="molecule type" value="Transcribed_RNA"/>
</dbReference>
<reference evidence="1" key="2">
    <citation type="submission" date="2014-07" db="EMBL/GenBank/DDBJ databases">
        <authorList>
            <person name="Hull J."/>
        </authorList>
    </citation>
    <scope>NUCLEOTIDE SEQUENCE</scope>
</reference>
<keyword evidence="1" id="KW-0378">Hydrolase</keyword>
<feature type="non-terminal residue" evidence="1">
    <location>
        <position position="1"/>
    </location>
</feature>
<dbReference type="GO" id="GO:0004386">
    <property type="term" value="F:helicase activity"/>
    <property type="evidence" value="ECO:0007669"/>
    <property type="project" value="UniProtKB-KW"/>
</dbReference>
<name>A0A0A9WHY4_LYGHE</name>
<keyword evidence="1" id="KW-0547">Nucleotide-binding</keyword>
<reference evidence="1" key="1">
    <citation type="journal article" date="2014" name="PLoS ONE">
        <title>Transcriptome-Based Identification of ABC Transporters in the Western Tarnished Plant Bug Lygus hesperus.</title>
        <authorList>
            <person name="Hull J.J."/>
            <person name="Chaney K."/>
            <person name="Geib S.M."/>
            <person name="Fabrick J.A."/>
            <person name="Brent C.S."/>
            <person name="Walsh D."/>
            <person name="Lavine L.C."/>
        </authorList>
    </citation>
    <scope>NUCLEOTIDE SEQUENCE</scope>
</reference>
<keyword evidence="1" id="KW-0067">ATP-binding</keyword>
<proteinExistence type="predicted"/>
<accession>A0A0A9WHY4</accession>
<gene>
    <name evidence="1" type="primary">addB_1</name>
    <name evidence="1" type="ORF">CM83_890</name>
</gene>
<dbReference type="AlphaFoldDB" id="A0A0A9WHY4"/>